<name>A0A2Z4QE89_9CAUD</name>
<accession>A0A2Z4QE89</accession>
<keyword evidence="2" id="KW-1185">Reference proteome</keyword>
<dbReference type="Proteomes" id="UP000251795">
    <property type="component" value="Segment"/>
</dbReference>
<protein>
    <submittedName>
        <fullName evidence="1">Uncharacterized protein</fullName>
    </submittedName>
</protein>
<evidence type="ECO:0000313" key="2">
    <source>
        <dbReference type="Proteomes" id="UP000251795"/>
    </source>
</evidence>
<evidence type="ECO:0000313" key="1">
    <source>
        <dbReference type="EMBL" id="AWY08437.1"/>
    </source>
</evidence>
<organism evidence="1 2">
    <name type="scientific">Erwinia phage vB_EamM_Alexandra</name>
    <dbReference type="NCBI Taxonomy" id="2201424"/>
    <lineage>
        <taxon>Viruses</taxon>
        <taxon>Duplodnaviria</taxon>
        <taxon>Heunggongvirae</taxon>
        <taxon>Uroviricota</taxon>
        <taxon>Caudoviricetes</taxon>
        <taxon>Alexandravirus</taxon>
        <taxon>Alexandravirus alexandra</taxon>
    </lineage>
</organism>
<reference evidence="1 2" key="1">
    <citation type="submission" date="2018-04" db="EMBL/GenBank/DDBJ databases">
        <authorList>
            <person name="Go L.Y."/>
            <person name="Mitchell J.A."/>
        </authorList>
    </citation>
    <scope>NUCLEOTIDE SEQUENCE [LARGE SCALE GENOMIC DNA]</scope>
</reference>
<dbReference type="EMBL" id="MH248138">
    <property type="protein sequence ID" value="AWY08437.1"/>
    <property type="molecule type" value="Genomic_DNA"/>
</dbReference>
<proteinExistence type="predicted"/>
<sequence>MLTFDFEPAVAKQMQTLGVDPQLLFGKREQFDVAEAAQDYKSMSPYFKGKVVGKAKQLTHLARMIHNPFGTDPRITVISSFPSDYRAKMAALSIFNAAVEDSETTALKPRWVTLYGDRFDYEQLKSKRPSLLVLTNVTLDSTSYKIERLRDILEMFPKIPRIVVTGGSPDPLELFTKRIHLQAHTGISIGPAHVVSNLLELMTASL</sequence>
<gene>
    <name evidence="1" type="ORF">Alexandra_166</name>
</gene>